<reference evidence="2 3" key="1">
    <citation type="journal article" date="2017" name="Front. Microbiol.">
        <title>New Insights into the Diversity of the Genus Faecalibacterium.</title>
        <authorList>
            <person name="Benevides L."/>
            <person name="Burman S."/>
            <person name="Martin R."/>
            <person name="Robert V."/>
            <person name="Thomas M."/>
            <person name="Miquel S."/>
            <person name="Chain F."/>
            <person name="Sokol H."/>
            <person name="Bermudez-Humaran L.G."/>
            <person name="Morrison M."/>
            <person name="Langella P."/>
            <person name="Azevedo V.A."/>
            <person name="Chatel J.M."/>
            <person name="Soares S."/>
        </authorList>
    </citation>
    <scope>NUCLEOTIDE SEQUENCE [LARGE SCALE GENOMIC DNA]</scope>
    <source>
        <strain evidence="2 3">CNCM I 4644</strain>
    </source>
</reference>
<dbReference type="InterPro" id="IPR019635">
    <property type="entry name" value="DUF2500"/>
</dbReference>
<dbReference type="Gene3D" id="2.40.50.660">
    <property type="match status" value="1"/>
</dbReference>
<dbReference type="Proteomes" id="UP000220480">
    <property type="component" value="Unassembled WGS sequence"/>
</dbReference>
<evidence type="ECO:0008006" key="4">
    <source>
        <dbReference type="Google" id="ProtNLM"/>
    </source>
</evidence>
<dbReference type="EMBL" id="NMTZ01000026">
    <property type="protein sequence ID" value="PDX83297.1"/>
    <property type="molecule type" value="Genomic_DNA"/>
</dbReference>
<comment type="caution">
    <text evidence="2">The sequence shown here is derived from an EMBL/GenBank/DDBJ whole genome shotgun (WGS) entry which is preliminary data.</text>
</comment>
<keyword evidence="1" id="KW-1133">Transmembrane helix</keyword>
<gene>
    <name evidence="2" type="ORF">CGS59_10435</name>
</gene>
<keyword evidence="1" id="KW-0812">Transmembrane</keyword>
<accession>A0A2A7AVU5</accession>
<evidence type="ECO:0000256" key="1">
    <source>
        <dbReference type="SAM" id="Phobius"/>
    </source>
</evidence>
<keyword evidence="1" id="KW-0472">Membrane</keyword>
<feature type="transmembrane region" description="Helical" evidence="1">
    <location>
        <begin position="12"/>
        <end position="30"/>
    </location>
</feature>
<evidence type="ECO:0000313" key="2">
    <source>
        <dbReference type="EMBL" id="PDX83297.1"/>
    </source>
</evidence>
<dbReference type="RefSeq" id="WP_097779880.1">
    <property type="nucleotide sequence ID" value="NZ_NMTZ01000026.1"/>
</dbReference>
<protein>
    <recommendedName>
        <fullName evidence="4">DUF2500 domain-containing protein</fullName>
    </recommendedName>
</protein>
<dbReference type="Pfam" id="PF10694">
    <property type="entry name" value="DUF2500"/>
    <property type="match status" value="1"/>
</dbReference>
<proteinExistence type="predicted"/>
<evidence type="ECO:0000313" key="3">
    <source>
        <dbReference type="Proteomes" id="UP000220480"/>
    </source>
</evidence>
<dbReference type="AlphaFoldDB" id="A0A2A7AVU5"/>
<organism evidence="2 3">
    <name type="scientific">Faecalibacterium prausnitzii</name>
    <dbReference type="NCBI Taxonomy" id="853"/>
    <lineage>
        <taxon>Bacteria</taxon>
        <taxon>Bacillati</taxon>
        <taxon>Bacillota</taxon>
        <taxon>Clostridia</taxon>
        <taxon>Eubacteriales</taxon>
        <taxon>Oscillospiraceae</taxon>
        <taxon>Faecalibacterium</taxon>
    </lineage>
</organism>
<name>A0A2A7AVU5_9FIRM</name>
<sequence>MFYSGFDALFSILFPLVFLFVLGMILFTVVSNLRTWGKNNASPRLTVPATVVAKRMNVSRHHTANAGDMTGAHGYTSTSATTYYVTFQVESGDRMELRLSGTEYGQLAEGDTGKLSFQGTRYLGFERKDG</sequence>